<sequence>MSSFVDSLLSLAIAKQDKLKEDSPDVDSDHEGGAGSSHTSQNEYNGTASQQSTSADELENEEPATKRFRSGADGTPAPSSHVNLAELFQNVKVLSHQIDLVMKKLNVRPCECKDCCVSQKRLISAPLKRPRPATASTPAPRPSVQNGETAVSTTSNASFAAQTPSAAMTPPVNLIQSLQEQTHCPTIRGRGRGRPMLIGDELHNALVDYLVNYEIMHGTRLYPMDAFRHAQSFIKQHSPGLLAEEGGSVVLKQSWAVKLVTHVRSRKQKLIELVSQSASEQPEDIVSKLSGEVASFKQSHENVNSLNGLVAAHQHVVPEHFGTKQDFSNDSTTHCDSDIVVEKVGLETDSSKLGLDADPAQLASFASLLASLQQPNQ</sequence>
<gene>
    <name evidence="2" type="ORF">QR680_005422</name>
</gene>
<reference evidence="2" key="1">
    <citation type="submission" date="2023-06" db="EMBL/GenBank/DDBJ databases">
        <title>Genomic analysis of the entomopathogenic nematode Steinernema hermaphroditum.</title>
        <authorList>
            <person name="Schwarz E.M."/>
            <person name="Heppert J.K."/>
            <person name="Baniya A."/>
            <person name="Schwartz H.T."/>
            <person name="Tan C.-H."/>
            <person name="Antoshechkin I."/>
            <person name="Sternberg P.W."/>
            <person name="Goodrich-Blair H."/>
            <person name="Dillman A.R."/>
        </authorList>
    </citation>
    <scope>NUCLEOTIDE SEQUENCE</scope>
    <source>
        <strain evidence="2">PS9179</strain>
        <tissue evidence="2">Whole animal</tissue>
    </source>
</reference>
<feature type="compositionally biased region" description="Basic and acidic residues" evidence="1">
    <location>
        <begin position="17"/>
        <end position="32"/>
    </location>
</feature>
<evidence type="ECO:0000313" key="3">
    <source>
        <dbReference type="Proteomes" id="UP001175271"/>
    </source>
</evidence>
<evidence type="ECO:0000313" key="2">
    <source>
        <dbReference type="EMBL" id="KAK0410996.1"/>
    </source>
</evidence>
<feature type="region of interest" description="Disordered" evidence="1">
    <location>
        <begin position="127"/>
        <end position="163"/>
    </location>
</feature>
<comment type="caution">
    <text evidence="2">The sequence shown here is derived from an EMBL/GenBank/DDBJ whole genome shotgun (WGS) entry which is preliminary data.</text>
</comment>
<name>A0AA39HTE4_9BILA</name>
<protein>
    <submittedName>
        <fullName evidence="2">Uncharacterized protein</fullName>
    </submittedName>
</protein>
<feature type="region of interest" description="Disordered" evidence="1">
    <location>
        <begin position="17"/>
        <end position="78"/>
    </location>
</feature>
<feature type="compositionally biased region" description="Polar residues" evidence="1">
    <location>
        <begin position="144"/>
        <end position="163"/>
    </location>
</feature>
<feature type="compositionally biased region" description="Polar residues" evidence="1">
    <location>
        <begin position="36"/>
        <end position="55"/>
    </location>
</feature>
<organism evidence="2 3">
    <name type="scientific">Steinernema hermaphroditum</name>
    <dbReference type="NCBI Taxonomy" id="289476"/>
    <lineage>
        <taxon>Eukaryota</taxon>
        <taxon>Metazoa</taxon>
        <taxon>Ecdysozoa</taxon>
        <taxon>Nematoda</taxon>
        <taxon>Chromadorea</taxon>
        <taxon>Rhabditida</taxon>
        <taxon>Tylenchina</taxon>
        <taxon>Panagrolaimomorpha</taxon>
        <taxon>Strongyloidoidea</taxon>
        <taxon>Steinernematidae</taxon>
        <taxon>Steinernema</taxon>
    </lineage>
</organism>
<evidence type="ECO:0000256" key="1">
    <source>
        <dbReference type="SAM" id="MobiDB-lite"/>
    </source>
</evidence>
<keyword evidence="3" id="KW-1185">Reference proteome</keyword>
<accession>A0AA39HTE4</accession>
<dbReference type="EMBL" id="JAUCMV010000003">
    <property type="protein sequence ID" value="KAK0410996.1"/>
    <property type="molecule type" value="Genomic_DNA"/>
</dbReference>
<dbReference type="Proteomes" id="UP001175271">
    <property type="component" value="Unassembled WGS sequence"/>
</dbReference>
<dbReference type="AlphaFoldDB" id="A0AA39HTE4"/>
<proteinExistence type="predicted"/>